<proteinExistence type="predicted"/>
<evidence type="ECO:0000256" key="1">
    <source>
        <dbReference type="ARBA" id="ARBA00022676"/>
    </source>
</evidence>
<dbReference type="GO" id="GO:0005829">
    <property type="term" value="C:cytosol"/>
    <property type="evidence" value="ECO:0007669"/>
    <property type="project" value="TreeGrafter"/>
</dbReference>
<keyword evidence="1" id="KW-0328">Glycosyltransferase</keyword>
<dbReference type="InterPro" id="IPR051199">
    <property type="entry name" value="LPS_LOS_Heptosyltrfase"/>
</dbReference>
<dbReference type="PANTHER" id="PTHR30160">
    <property type="entry name" value="TETRAACYLDISACCHARIDE 4'-KINASE-RELATED"/>
    <property type="match status" value="1"/>
</dbReference>
<dbReference type="GO" id="GO:0008713">
    <property type="term" value="F:ADP-heptose-lipopolysaccharide heptosyltransferase activity"/>
    <property type="evidence" value="ECO:0007669"/>
    <property type="project" value="TreeGrafter"/>
</dbReference>
<protein>
    <submittedName>
        <fullName evidence="3">TlmE</fullName>
    </submittedName>
</protein>
<gene>
    <name evidence="3" type="primary">tlmE</name>
</gene>
<keyword evidence="2" id="KW-0808">Transferase</keyword>
<dbReference type="Pfam" id="PF01075">
    <property type="entry name" value="Glyco_transf_9"/>
    <property type="match status" value="1"/>
</dbReference>
<evidence type="ECO:0000313" key="3">
    <source>
        <dbReference type="EMBL" id="ABL74950.1"/>
    </source>
</evidence>
<dbReference type="SUPFAM" id="SSF53756">
    <property type="entry name" value="UDP-Glycosyltransferase/glycogen phosphorylase"/>
    <property type="match status" value="1"/>
</dbReference>
<dbReference type="EMBL" id="EF032505">
    <property type="protein sequence ID" value="ABL74950.1"/>
    <property type="molecule type" value="Genomic_DNA"/>
</dbReference>
<dbReference type="GO" id="GO:0009244">
    <property type="term" value="P:lipopolysaccharide core region biosynthetic process"/>
    <property type="evidence" value="ECO:0007669"/>
    <property type="project" value="TreeGrafter"/>
</dbReference>
<dbReference type="CDD" id="cd03789">
    <property type="entry name" value="GT9_LPS_heptosyltransferase"/>
    <property type="match status" value="1"/>
</dbReference>
<name>A4KUC2_STRHI</name>
<sequence>MARGGGMTDNPAIRRIAVFARLRGPGLGDLVQRNILLSLLRRAHPLAEVSVVAGSELVDRFSELLTGHSYATDVLRCPAVGDTDPGRWREFRRVLAERGFQMCVVDPDSRDLDAREARAAGIPVRVALPTGGPGDTAITHPIRLPPSLRGRPDLYDYARGAAAALGLPAPRSGEVVPVLPKRPEWTPELDAPAPRIAVHPGGARLWNRRWPLRHFARLCVRLVDELDASLYLLGAEQERAELAVLSRDVLAQRPDARVHVAVGESLNRTANLLAGVELLVGNDSAPAHLAAALRTPTVVLYGPTGTEFLWARVYPRHRGVSLRYPCQDIRHAAEDVATRRCEHACPVAYESPEGPYPRCLTDLPVDEVWRAVTRQLPATSARPNGSPR</sequence>
<accession>A4KUC2</accession>
<organism evidence="3">
    <name type="scientific">Streptoalloteichus hindustanus</name>
    <dbReference type="NCBI Taxonomy" id="2017"/>
    <lineage>
        <taxon>Bacteria</taxon>
        <taxon>Bacillati</taxon>
        <taxon>Actinomycetota</taxon>
        <taxon>Actinomycetes</taxon>
        <taxon>Pseudonocardiales</taxon>
        <taxon>Pseudonocardiaceae</taxon>
        <taxon>Streptoalloteichus</taxon>
    </lineage>
</organism>
<reference evidence="3" key="1">
    <citation type="journal article" date="2007" name="Mol. Biosyst.">
        <title>The tallysomycin biosynthetic gene cluster from Streptoalloteichus hindustanus E465-94 ATCC 31158 unveiling new insights into the biosynthesis of the bleomycin family of antitumor antibiotics.</title>
        <authorList>
            <person name="Tao M."/>
            <person name="Wang L."/>
            <person name="Wendt-Pienkowski E."/>
            <person name="George N.P."/>
            <person name="Galm U."/>
            <person name="Zhang G."/>
            <person name="Coughlin J.M."/>
            <person name="Shen B."/>
        </authorList>
    </citation>
    <scope>NUCLEOTIDE SEQUENCE</scope>
    <source>
        <strain evidence="3">ATCC 31158</strain>
    </source>
</reference>
<evidence type="ECO:0000256" key="2">
    <source>
        <dbReference type="ARBA" id="ARBA00022679"/>
    </source>
</evidence>
<dbReference type="InterPro" id="IPR002201">
    <property type="entry name" value="Glyco_trans_9"/>
</dbReference>
<dbReference type="AlphaFoldDB" id="A4KUC2"/>
<dbReference type="Gene3D" id="3.40.50.2000">
    <property type="entry name" value="Glycogen Phosphorylase B"/>
    <property type="match status" value="2"/>
</dbReference>